<protein>
    <recommendedName>
        <fullName evidence="3">Uroporphyrinogen decarboxylase (URO-D) domain-containing protein</fullName>
    </recommendedName>
</protein>
<dbReference type="Gene3D" id="3.20.20.210">
    <property type="match status" value="1"/>
</dbReference>
<dbReference type="AlphaFoldDB" id="A0A0G4JY65"/>
<dbReference type="OrthoDB" id="7375127at2"/>
<dbReference type="SUPFAM" id="SSF51726">
    <property type="entry name" value="UROD/MetE-like"/>
    <property type="match status" value="1"/>
</dbReference>
<dbReference type="STRING" id="1109412.BN1221_03331c"/>
<proteinExistence type="predicted"/>
<gene>
    <name evidence="1" type="ORF">BN1221_03331c</name>
</gene>
<evidence type="ECO:0000313" key="2">
    <source>
        <dbReference type="Proteomes" id="UP000044377"/>
    </source>
</evidence>
<reference evidence="2" key="1">
    <citation type="submission" date="2015-01" db="EMBL/GenBank/DDBJ databases">
        <authorList>
            <person name="Paterson Steve"/>
        </authorList>
    </citation>
    <scope>NUCLEOTIDE SEQUENCE [LARGE SCALE GENOMIC DNA]</scope>
    <source>
        <strain evidence="2">OBR1</strain>
    </source>
</reference>
<accession>A0A0G4JY65</accession>
<name>A0A0G4JY65_9GAMM</name>
<evidence type="ECO:0000313" key="1">
    <source>
        <dbReference type="EMBL" id="CPR18658.1"/>
    </source>
</evidence>
<dbReference type="RefSeq" id="WP_048638223.1">
    <property type="nucleotide sequence ID" value="NZ_CGIG01000001.1"/>
</dbReference>
<organism evidence="1 2">
    <name type="scientific">Brenneria goodwinii</name>
    <dbReference type="NCBI Taxonomy" id="1109412"/>
    <lineage>
        <taxon>Bacteria</taxon>
        <taxon>Pseudomonadati</taxon>
        <taxon>Pseudomonadota</taxon>
        <taxon>Gammaproteobacteria</taxon>
        <taxon>Enterobacterales</taxon>
        <taxon>Pectobacteriaceae</taxon>
        <taxon>Brenneria</taxon>
    </lineage>
</organism>
<keyword evidence="2" id="KW-1185">Reference proteome</keyword>
<dbReference type="EMBL" id="CGIG01000001">
    <property type="protein sequence ID" value="CPR18658.1"/>
    <property type="molecule type" value="Genomic_DNA"/>
</dbReference>
<evidence type="ECO:0008006" key="3">
    <source>
        <dbReference type="Google" id="ProtNLM"/>
    </source>
</evidence>
<dbReference type="Proteomes" id="UP000044377">
    <property type="component" value="Unassembled WGS sequence"/>
</dbReference>
<sequence>MTTNKRQSFFDSLERKNKEVLASVWHHFLNNDEQLYGYKDDKIIKKSVIAQQEFYKNNQPDFTKIMSDAFLIHPSVLNTEINSVQDFKKIASIGKDNEWITKQVAAVKEIVSSYNGDIASIYNIFAPAYYFRLKFDMVDKDRHKFPHLVEEDPYLFSLALEKIADDITILVEKLIQEARIDGIYLCVQSVQNPSFSEESYRKYIEPSQLRVLNAANQLSEYNVLHICGFEGRVNDLQHFSHYPVKAVNWATFVENVTLEEGKKIFPGKAILGGFDNTAQGALYKGVADEIEKQTRDIIAHNGKAGLLLGADCSVPKDIDFKNIKLAATIANQI</sequence>
<dbReference type="InterPro" id="IPR038071">
    <property type="entry name" value="UROD/MetE-like_sf"/>
</dbReference>